<proteinExistence type="predicted"/>
<reference evidence="1 2" key="1">
    <citation type="submission" date="2018-02" db="EMBL/GenBank/DDBJ databases">
        <title>Genomic analysis of the strain RR4-38 isolated from a seawater recirculating aquaculture system.</title>
        <authorList>
            <person name="Kim Y.-S."/>
            <person name="Jang Y.H."/>
            <person name="Kim K.-H."/>
        </authorList>
    </citation>
    <scope>NUCLEOTIDE SEQUENCE [LARGE SCALE GENOMIC DNA]</scope>
    <source>
        <strain evidence="1 2">RR4-38</strain>
    </source>
</reference>
<dbReference type="AlphaFoldDB" id="A0A2S0HSL3"/>
<evidence type="ECO:0000313" key="1">
    <source>
        <dbReference type="EMBL" id="AVI49660.1"/>
    </source>
</evidence>
<organism evidence="1 2">
    <name type="scientific">Pukyongia salina</name>
    <dbReference type="NCBI Taxonomy" id="2094025"/>
    <lineage>
        <taxon>Bacteria</taxon>
        <taxon>Pseudomonadati</taxon>
        <taxon>Bacteroidota</taxon>
        <taxon>Flavobacteriia</taxon>
        <taxon>Flavobacteriales</taxon>
        <taxon>Flavobacteriaceae</taxon>
        <taxon>Pukyongia</taxon>
    </lineage>
</organism>
<evidence type="ECO:0008006" key="3">
    <source>
        <dbReference type="Google" id="ProtNLM"/>
    </source>
</evidence>
<keyword evidence="2" id="KW-1185">Reference proteome</keyword>
<dbReference type="OrthoDB" id="9788332at2"/>
<dbReference type="InterPro" id="IPR018673">
    <property type="entry name" value="DUF2141"/>
</dbReference>
<protein>
    <recommendedName>
        <fullName evidence="3">DUF2141 domain-containing protein</fullName>
    </recommendedName>
</protein>
<evidence type="ECO:0000313" key="2">
    <source>
        <dbReference type="Proteomes" id="UP000238442"/>
    </source>
</evidence>
<gene>
    <name evidence="1" type="ORF">C5O00_00170</name>
</gene>
<dbReference type="Proteomes" id="UP000238442">
    <property type="component" value="Chromosome"/>
</dbReference>
<accession>A0A2S0HSL3</accession>
<sequence>MHTIISYLILLLTGMVMHGQNTVEVSIRDFDNDNGHVRVGLYNDESKFLAETYKAVKKEIVNKQATVTFIDIPDGIYAISCYHDEDDNGQLNMLLGMIPSEPYGTSNNARGFFGPPKWKDAKFEVKDGELRKLDINM</sequence>
<dbReference type="RefSeq" id="WP_105213853.1">
    <property type="nucleotide sequence ID" value="NZ_CP027062.1"/>
</dbReference>
<dbReference type="Pfam" id="PF09912">
    <property type="entry name" value="DUF2141"/>
    <property type="match status" value="1"/>
</dbReference>
<dbReference type="EMBL" id="CP027062">
    <property type="protein sequence ID" value="AVI49660.1"/>
    <property type="molecule type" value="Genomic_DNA"/>
</dbReference>
<dbReference type="KEGG" id="aue:C5O00_00170"/>
<name>A0A2S0HSL3_9FLAO</name>